<dbReference type="OrthoDB" id="2381205at2759"/>
<reference evidence="3" key="2">
    <citation type="submission" date="2019-10" db="EMBL/GenBank/DDBJ databases">
        <title>Conservation and host-specific expression of non-tandemly repeated heterogenous ribosome RNA gene in arbuscular mycorrhizal fungi.</title>
        <authorList>
            <person name="Maeda T."/>
            <person name="Kobayashi Y."/>
            <person name="Nakagawa T."/>
            <person name="Ezawa T."/>
            <person name="Yamaguchi K."/>
            <person name="Bino T."/>
            <person name="Nishimoto Y."/>
            <person name="Shigenobu S."/>
            <person name="Kawaguchi M."/>
        </authorList>
    </citation>
    <scope>NUCLEOTIDE SEQUENCE</scope>
    <source>
        <strain evidence="3">HR1</strain>
    </source>
</reference>
<sequence>MNPNGQTPQDYSNLPVNNNDERYTSFNNVEISNIFNNTSHPATQNVTYEFYFPSLLSNDARIYHVTYQYTELGPLENVRRLNNSINLPHIPDHQFPLHDHMHSLIQQQIQQVQQPVYQQNTEYNIQQPTSQVYSNNNAYDTAASNTVNGPTISDNIPDTGFQNAS</sequence>
<dbReference type="EMBL" id="BEXD01004272">
    <property type="protein sequence ID" value="GBC09114.1"/>
    <property type="molecule type" value="Genomic_DNA"/>
</dbReference>
<feature type="region of interest" description="Disordered" evidence="1">
    <location>
        <begin position="144"/>
        <end position="165"/>
    </location>
</feature>
<evidence type="ECO:0000313" key="2">
    <source>
        <dbReference type="EMBL" id="GBC09114.1"/>
    </source>
</evidence>
<evidence type="ECO:0000256" key="1">
    <source>
        <dbReference type="SAM" id="MobiDB-lite"/>
    </source>
</evidence>
<keyword evidence="4" id="KW-1185">Reference proteome</keyword>
<proteinExistence type="predicted"/>
<evidence type="ECO:0000313" key="4">
    <source>
        <dbReference type="Proteomes" id="UP000247702"/>
    </source>
</evidence>
<comment type="caution">
    <text evidence="2">The sequence shown here is derived from an EMBL/GenBank/DDBJ whole genome shotgun (WGS) entry which is preliminary data.</text>
</comment>
<reference evidence="2 4" key="1">
    <citation type="submission" date="2017-11" db="EMBL/GenBank/DDBJ databases">
        <title>The genome of Rhizophagus clarus HR1 reveals common genetic basis of auxotrophy among arbuscular mycorrhizal fungi.</title>
        <authorList>
            <person name="Kobayashi Y."/>
        </authorList>
    </citation>
    <scope>NUCLEOTIDE SEQUENCE [LARGE SCALE GENOMIC DNA]</scope>
    <source>
        <strain evidence="2 4">HR1</strain>
    </source>
</reference>
<evidence type="ECO:0000313" key="3">
    <source>
        <dbReference type="EMBL" id="GES99100.1"/>
    </source>
</evidence>
<dbReference type="Proteomes" id="UP000615446">
    <property type="component" value="Unassembled WGS sequence"/>
</dbReference>
<protein>
    <submittedName>
        <fullName evidence="2">Uncharacterized protein</fullName>
    </submittedName>
</protein>
<dbReference type="Proteomes" id="UP000247702">
    <property type="component" value="Unassembled WGS sequence"/>
</dbReference>
<gene>
    <name evidence="3" type="ORF">RCL2_002561700</name>
    <name evidence="2" type="ORF">RclHR1_08610001</name>
</gene>
<accession>A0A2Z6S1P7</accession>
<dbReference type="AlphaFoldDB" id="A0A2Z6S1P7"/>
<name>A0A2Z6S1P7_9GLOM</name>
<dbReference type="EMBL" id="BLAL01000278">
    <property type="protein sequence ID" value="GES99100.1"/>
    <property type="molecule type" value="Genomic_DNA"/>
</dbReference>
<organism evidence="2 4">
    <name type="scientific">Rhizophagus clarus</name>
    <dbReference type="NCBI Taxonomy" id="94130"/>
    <lineage>
        <taxon>Eukaryota</taxon>
        <taxon>Fungi</taxon>
        <taxon>Fungi incertae sedis</taxon>
        <taxon>Mucoromycota</taxon>
        <taxon>Glomeromycotina</taxon>
        <taxon>Glomeromycetes</taxon>
        <taxon>Glomerales</taxon>
        <taxon>Glomeraceae</taxon>
        <taxon>Rhizophagus</taxon>
    </lineage>
</organism>